<dbReference type="InterPro" id="IPR002744">
    <property type="entry name" value="MIP18-like"/>
</dbReference>
<evidence type="ECO:0000313" key="3">
    <source>
        <dbReference type="Proteomes" id="UP000051311"/>
    </source>
</evidence>
<dbReference type="Pfam" id="PF01883">
    <property type="entry name" value="FeS_assembly_P"/>
    <property type="match status" value="1"/>
</dbReference>
<dbReference type="Gene3D" id="3.30.300.130">
    <property type="entry name" value="Fe-S cluster assembly (FSCA)"/>
    <property type="match status" value="1"/>
</dbReference>
<dbReference type="InterPro" id="IPR034904">
    <property type="entry name" value="FSCA_dom_sf"/>
</dbReference>
<dbReference type="Proteomes" id="UP000051311">
    <property type="component" value="Unassembled WGS sequence"/>
</dbReference>
<dbReference type="InterPro" id="IPR052339">
    <property type="entry name" value="Fe-S_Maturation_MIP18"/>
</dbReference>
<dbReference type="PANTHER" id="PTHR42831">
    <property type="entry name" value="FE-S PROTEIN MATURATION AUXILIARY FACTOR YITW"/>
    <property type="match status" value="1"/>
</dbReference>
<evidence type="ECO:0000313" key="2">
    <source>
        <dbReference type="EMBL" id="KRL20026.1"/>
    </source>
</evidence>
<evidence type="ECO:0000259" key="1">
    <source>
        <dbReference type="Pfam" id="PF01883"/>
    </source>
</evidence>
<accession>A0A0R1NRG2</accession>
<dbReference type="eggNOG" id="COG2151">
    <property type="taxonomic scope" value="Bacteria"/>
</dbReference>
<organism evidence="2 3">
    <name type="scientific">Lactobacillus gallinarum DSM 10532 = JCM 2011</name>
    <dbReference type="NCBI Taxonomy" id="1423748"/>
    <lineage>
        <taxon>Bacteria</taxon>
        <taxon>Bacillati</taxon>
        <taxon>Bacillota</taxon>
        <taxon>Bacilli</taxon>
        <taxon>Lactobacillales</taxon>
        <taxon>Lactobacillaceae</taxon>
        <taxon>Lactobacillus</taxon>
    </lineage>
</organism>
<dbReference type="EMBL" id="AZEL01000077">
    <property type="protein sequence ID" value="KRL20026.1"/>
    <property type="molecule type" value="Genomic_DNA"/>
</dbReference>
<name>A0A0R1NRG2_9LACO</name>
<dbReference type="PATRIC" id="fig|1423748.3.peg.334"/>
<comment type="caution">
    <text evidence="2">The sequence shown here is derived from an EMBL/GenBank/DDBJ whole genome shotgun (WGS) entry which is preliminary data.</text>
</comment>
<gene>
    <name evidence="2" type="ORF">FC37_GL000316</name>
</gene>
<dbReference type="PANTHER" id="PTHR42831:SF1">
    <property type="entry name" value="FE-S PROTEIN MATURATION AUXILIARY FACTOR YITW"/>
    <property type="match status" value="1"/>
</dbReference>
<dbReference type="SUPFAM" id="SSF117916">
    <property type="entry name" value="Fe-S cluster assembly (FSCA) domain-like"/>
    <property type="match status" value="1"/>
</dbReference>
<dbReference type="AlphaFoldDB" id="A0A0R1NRG2"/>
<reference evidence="2 3" key="1">
    <citation type="journal article" date="2015" name="Genome Announc.">
        <title>Expanding the biotechnology potential of lactobacilli through comparative genomics of 213 strains and associated genera.</title>
        <authorList>
            <person name="Sun Z."/>
            <person name="Harris H.M."/>
            <person name="McCann A."/>
            <person name="Guo C."/>
            <person name="Argimon S."/>
            <person name="Zhang W."/>
            <person name="Yang X."/>
            <person name="Jeffery I.B."/>
            <person name="Cooney J.C."/>
            <person name="Kagawa T.F."/>
            <person name="Liu W."/>
            <person name="Song Y."/>
            <person name="Salvetti E."/>
            <person name="Wrobel A."/>
            <person name="Rasinkangas P."/>
            <person name="Parkhill J."/>
            <person name="Rea M.C."/>
            <person name="O'Sullivan O."/>
            <person name="Ritari J."/>
            <person name="Douillard F.P."/>
            <person name="Paul Ross R."/>
            <person name="Yang R."/>
            <person name="Briner A.E."/>
            <person name="Felis G.E."/>
            <person name="de Vos W.M."/>
            <person name="Barrangou R."/>
            <person name="Klaenhammer T.R."/>
            <person name="Caufield P.W."/>
            <person name="Cui Y."/>
            <person name="Zhang H."/>
            <person name="O'Toole P.W."/>
        </authorList>
    </citation>
    <scope>NUCLEOTIDE SEQUENCE [LARGE SCALE GENOMIC DNA]</scope>
    <source>
        <strain evidence="2 3">DSM 10532</strain>
    </source>
</reference>
<sequence>MRDKMRDGETIKNDIINQLATVIDPELNVDVVNLGLIYEIDLDKDGICLINMTLTTPACPLTGYLIDGITQAVKKVPEVKNVDVEFVWYPVWTPDRMSDAAKEYFNIDTKKD</sequence>
<proteinExistence type="predicted"/>
<protein>
    <submittedName>
        <fullName evidence="2">Metal-sulfur cluster biosynthetic enzyme</fullName>
    </submittedName>
</protein>
<feature type="domain" description="MIP18 family-like" evidence="1">
    <location>
        <begin position="13"/>
        <end position="84"/>
    </location>
</feature>